<evidence type="ECO:0000256" key="1">
    <source>
        <dbReference type="ARBA" id="ARBA00006987"/>
    </source>
</evidence>
<comment type="similarity">
    <text evidence="1">Belongs to the UPF0065 (bug) family.</text>
</comment>
<evidence type="ECO:0000313" key="2">
    <source>
        <dbReference type="EMBL" id="MBA5775538.1"/>
    </source>
</evidence>
<dbReference type="CDD" id="cd07012">
    <property type="entry name" value="PBP2_Bug_TTT"/>
    <property type="match status" value="1"/>
</dbReference>
<dbReference type="PANTHER" id="PTHR42928:SF5">
    <property type="entry name" value="BLR1237 PROTEIN"/>
    <property type="match status" value="1"/>
</dbReference>
<proteinExistence type="inferred from homology"/>
<dbReference type="Proteomes" id="UP000541109">
    <property type="component" value="Unassembled WGS sequence"/>
</dbReference>
<dbReference type="InterPro" id="IPR042100">
    <property type="entry name" value="Bug_dom1"/>
</dbReference>
<sequence>MDRRSFLIGSTLAAVPLPLPALTATRPYPAGDATIVVGFAAGGAGDLAARTAAQYAKSARDLAITLDFRPGAGGTIATDQVARAKPDGSVLSLFSASPLMVAPHIQKVPYDPANDFTYVAAYAGISIPFFVHADSPFATWDEALDYARANPGRLRWATAAPRGLAHIATEAAFRQEGVEAVFVPFGGGAEAVTALLGGHIDAVVASGYGPHLEAGSIRLLIETGPDPIPEQPELPTFKTRGYPLAIPAVYGLFGPANLPVEFVSWWEEFLEEMTASHAYEGFLKTLHGHRVYVDSASFTQTVVDGYREIGQQINALGLRP</sequence>
<accession>A0A839A902</accession>
<evidence type="ECO:0000313" key="3">
    <source>
        <dbReference type="Proteomes" id="UP000541109"/>
    </source>
</evidence>
<reference evidence="2 3" key="1">
    <citation type="submission" date="2020-07" db="EMBL/GenBank/DDBJ databases">
        <title>Stappia sp., F7233, whole genome shotgun sequencing project.</title>
        <authorList>
            <person name="Jiang S."/>
            <person name="Liu Z.W."/>
            <person name="Du Z.J."/>
        </authorList>
    </citation>
    <scope>NUCLEOTIDE SEQUENCE [LARGE SCALE GENOMIC DNA]</scope>
    <source>
        <strain evidence="2 3">F7233</strain>
    </source>
</reference>
<dbReference type="PANTHER" id="PTHR42928">
    <property type="entry name" value="TRICARBOXYLATE-BINDING PROTEIN"/>
    <property type="match status" value="1"/>
</dbReference>
<comment type="caution">
    <text evidence="2">The sequence shown here is derived from an EMBL/GenBank/DDBJ whole genome shotgun (WGS) entry which is preliminary data.</text>
</comment>
<dbReference type="Gene3D" id="3.40.190.150">
    <property type="entry name" value="Bordetella uptake gene, domain 1"/>
    <property type="match status" value="1"/>
</dbReference>
<dbReference type="AlphaFoldDB" id="A0A839A902"/>
<dbReference type="RefSeq" id="WP_182161078.1">
    <property type="nucleotide sequence ID" value="NZ_JACFXV010000006.1"/>
</dbReference>
<dbReference type="Pfam" id="PF03401">
    <property type="entry name" value="TctC"/>
    <property type="match status" value="1"/>
</dbReference>
<name>A0A839A902_9HYPH</name>
<gene>
    <name evidence="2" type="ORF">H2509_00185</name>
</gene>
<dbReference type="EMBL" id="JACFXV010000006">
    <property type="protein sequence ID" value="MBA5775538.1"/>
    <property type="molecule type" value="Genomic_DNA"/>
</dbReference>
<organism evidence="2 3">
    <name type="scientific">Stappia albiluteola</name>
    <dbReference type="NCBI Taxonomy" id="2758565"/>
    <lineage>
        <taxon>Bacteria</taxon>
        <taxon>Pseudomonadati</taxon>
        <taxon>Pseudomonadota</taxon>
        <taxon>Alphaproteobacteria</taxon>
        <taxon>Hyphomicrobiales</taxon>
        <taxon>Stappiaceae</taxon>
        <taxon>Stappia</taxon>
    </lineage>
</organism>
<dbReference type="PIRSF" id="PIRSF017082">
    <property type="entry name" value="YflP"/>
    <property type="match status" value="1"/>
</dbReference>
<protein>
    <submittedName>
        <fullName evidence="2">Tripartite tricarboxylate transporter substrate binding protein</fullName>
    </submittedName>
</protein>
<dbReference type="Gene3D" id="3.40.190.10">
    <property type="entry name" value="Periplasmic binding protein-like II"/>
    <property type="match status" value="1"/>
</dbReference>
<keyword evidence="3" id="KW-1185">Reference proteome</keyword>
<dbReference type="InterPro" id="IPR005064">
    <property type="entry name" value="BUG"/>
</dbReference>
<dbReference type="SUPFAM" id="SSF53850">
    <property type="entry name" value="Periplasmic binding protein-like II"/>
    <property type="match status" value="1"/>
</dbReference>